<reference evidence="2" key="1">
    <citation type="submission" date="2020-05" db="EMBL/GenBank/DDBJ databases">
        <authorList>
            <person name="Chiriac C."/>
            <person name="Salcher M."/>
            <person name="Ghai R."/>
            <person name="Kavagutti S V."/>
        </authorList>
    </citation>
    <scope>NUCLEOTIDE SEQUENCE</scope>
</reference>
<organism evidence="2">
    <name type="scientific">freshwater metagenome</name>
    <dbReference type="NCBI Taxonomy" id="449393"/>
    <lineage>
        <taxon>unclassified sequences</taxon>
        <taxon>metagenomes</taxon>
        <taxon>ecological metagenomes</taxon>
    </lineage>
</organism>
<name>A0A6J7RES1_9ZZZZ</name>
<evidence type="ECO:0000313" key="2">
    <source>
        <dbReference type="EMBL" id="CAB5027247.1"/>
    </source>
</evidence>
<dbReference type="InterPro" id="IPR017946">
    <property type="entry name" value="PLC-like_Pdiesterase_TIM-brl"/>
</dbReference>
<dbReference type="InterPro" id="IPR051057">
    <property type="entry name" value="PI-PLC_domain"/>
</dbReference>
<dbReference type="GO" id="GO:0006629">
    <property type="term" value="P:lipid metabolic process"/>
    <property type="evidence" value="ECO:0007669"/>
    <property type="project" value="InterPro"/>
</dbReference>
<protein>
    <submittedName>
        <fullName evidence="2">Unannotated protein</fullName>
    </submittedName>
</protein>
<dbReference type="Pfam" id="PF26146">
    <property type="entry name" value="PI-PLC_X"/>
    <property type="match status" value="1"/>
</dbReference>
<proteinExistence type="predicted"/>
<gene>
    <name evidence="1" type="ORF">UFOPK3522_01528</name>
    <name evidence="2" type="ORF">UFOPK4175_00006</name>
</gene>
<dbReference type="PANTHER" id="PTHR13593">
    <property type="match status" value="1"/>
</dbReference>
<accession>A0A6J7RES1</accession>
<evidence type="ECO:0000313" key="1">
    <source>
        <dbReference type="EMBL" id="CAB4346978.1"/>
    </source>
</evidence>
<dbReference type="SUPFAM" id="SSF51695">
    <property type="entry name" value="PLC-like phosphodiesterases"/>
    <property type="match status" value="1"/>
</dbReference>
<dbReference type="AlphaFoldDB" id="A0A6J7RES1"/>
<dbReference type="EMBL" id="CAESAO010000181">
    <property type="protein sequence ID" value="CAB4346978.1"/>
    <property type="molecule type" value="Genomic_DNA"/>
</dbReference>
<sequence>MIANRRFLTAAVLTCALGALAFSTAASAAAPACNGSAKLCSRTLDKVVLPGSHNAMSSGSLGWGVPNHAIAIDQQLKRGIRAMLIDIHYGVPGSYDLGAGPVKYVQTTDATNPKRQLYLCHNKCELGSTPLVDGLKPIAAFLKSHPREVMVFVDEDNIAPADFAAAATKAGLLKYIYKGSSTRFPTLAKMISSGQRVVMTSESKTAPVKWYFEAYKSTLRETPYSFASTGLLTDPAELANSCRANRGPANGPLFLMNHFVTRPPNGISYAEDSAVVNTKAAIVARANACKAARGKMPTILAVNNVELGDVVGAAKTLNGLG</sequence>
<dbReference type="GO" id="GO:0008081">
    <property type="term" value="F:phosphoric diester hydrolase activity"/>
    <property type="evidence" value="ECO:0007669"/>
    <property type="project" value="InterPro"/>
</dbReference>
<dbReference type="EMBL" id="CAFBPX010000001">
    <property type="protein sequence ID" value="CAB5027247.1"/>
    <property type="molecule type" value="Genomic_DNA"/>
</dbReference>
<dbReference type="Gene3D" id="3.20.20.190">
    <property type="entry name" value="Phosphatidylinositol (PI) phosphodiesterase"/>
    <property type="match status" value="1"/>
</dbReference>
<dbReference type="PANTHER" id="PTHR13593:SF140">
    <property type="entry name" value="PLC-LIKE PHOSPHODIESTERASE"/>
    <property type="match status" value="1"/>
</dbReference>